<organism evidence="1 2">
    <name type="scientific">Enterovirga aerilata</name>
    <dbReference type="NCBI Taxonomy" id="2730920"/>
    <lineage>
        <taxon>Bacteria</taxon>
        <taxon>Pseudomonadati</taxon>
        <taxon>Pseudomonadota</taxon>
        <taxon>Alphaproteobacteria</taxon>
        <taxon>Hyphomicrobiales</taxon>
        <taxon>Methylobacteriaceae</taxon>
        <taxon>Enterovirga</taxon>
    </lineage>
</organism>
<dbReference type="EMBL" id="JABEPP010000001">
    <property type="protein sequence ID" value="NNM70912.1"/>
    <property type="molecule type" value="Genomic_DNA"/>
</dbReference>
<dbReference type="InterPro" id="IPR013433">
    <property type="entry name" value="PHA_gran_rgn"/>
</dbReference>
<keyword evidence="2" id="KW-1185">Reference proteome</keyword>
<comment type="caution">
    <text evidence="1">The sequence shown here is derived from an EMBL/GenBank/DDBJ whole genome shotgun (WGS) entry which is preliminary data.</text>
</comment>
<sequence>MSKPLIVEIPHQLGREEARRRLETGIGQLKTKFGQHVSSVDESWTGDHLDVTIRALGQGITAGLDVEADHVRLEVQLPWMLAMLAEKAKGFIRKEGKLLLEKK</sequence>
<proteinExistence type="predicted"/>
<dbReference type="Proteomes" id="UP000564885">
    <property type="component" value="Unassembled WGS sequence"/>
</dbReference>
<protein>
    <submittedName>
        <fullName evidence="1">Polyhydroxyalkanoic acid synthase</fullName>
    </submittedName>
</protein>
<dbReference type="Pfam" id="PF09650">
    <property type="entry name" value="PHA_gran_rgn"/>
    <property type="match status" value="1"/>
</dbReference>
<name>A0A849HUY1_9HYPH</name>
<gene>
    <name evidence="1" type="ORF">HJG44_00695</name>
</gene>
<dbReference type="RefSeq" id="WP_171216435.1">
    <property type="nucleotide sequence ID" value="NZ_JABEPP010000001.1"/>
</dbReference>
<accession>A0A849HUY1</accession>
<reference evidence="1 2" key="1">
    <citation type="submission" date="2020-04" db="EMBL/GenBank/DDBJ databases">
        <title>Enterovirga sp. isolate from soil.</title>
        <authorList>
            <person name="Chea S."/>
            <person name="Kim D.-U."/>
        </authorList>
    </citation>
    <scope>NUCLEOTIDE SEQUENCE [LARGE SCALE GENOMIC DNA]</scope>
    <source>
        <strain evidence="1 2">DB1703</strain>
    </source>
</reference>
<dbReference type="AlphaFoldDB" id="A0A849HUY1"/>
<evidence type="ECO:0000313" key="2">
    <source>
        <dbReference type="Proteomes" id="UP000564885"/>
    </source>
</evidence>
<evidence type="ECO:0000313" key="1">
    <source>
        <dbReference type="EMBL" id="NNM70912.1"/>
    </source>
</evidence>